<feature type="compositionally biased region" description="Basic and acidic residues" evidence="1">
    <location>
        <begin position="124"/>
        <end position="133"/>
    </location>
</feature>
<comment type="caution">
    <text evidence="2">The sequence shown here is derived from an EMBL/GenBank/DDBJ whole genome shotgun (WGS) entry which is preliminary data.</text>
</comment>
<evidence type="ECO:0000313" key="3">
    <source>
        <dbReference type="Proteomes" id="UP001630127"/>
    </source>
</evidence>
<evidence type="ECO:0000313" key="2">
    <source>
        <dbReference type="EMBL" id="KAL3516558.1"/>
    </source>
</evidence>
<sequence length="241" mass="27497">MGFLNKFSLSGRELNGANLEGIKDDVIAFSHSLMWIQAWNLLIHYFTKEVGMIVGLVAWSNWWEVYSVWELDEASYSNSSNSQEVWRNNGEIQSRNWTPEISNVNKMGEVKIAGRMSNVVGIVNEDRRRKEQSESSGNPIGDSRILVTAKGKDVLPDNSQGNTGIEEQYTIIDEKVNIGIENYERSYEVAEEIMMMSIDIANKESISEEDGLGMSKMRKFRRLSTYERKPLADISNKVLVW</sequence>
<reference evidence="2 3" key="1">
    <citation type="submission" date="2024-11" db="EMBL/GenBank/DDBJ databases">
        <title>A near-complete genome assembly of Cinchona calisaya.</title>
        <authorList>
            <person name="Lian D.C."/>
            <person name="Zhao X.W."/>
            <person name="Wei L."/>
        </authorList>
    </citation>
    <scope>NUCLEOTIDE SEQUENCE [LARGE SCALE GENOMIC DNA]</scope>
    <source>
        <tissue evidence="2">Nenye</tissue>
    </source>
</reference>
<evidence type="ECO:0000256" key="1">
    <source>
        <dbReference type="SAM" id="MobiDB-lite"/>
    </source>
</evidence>
<dbReference type="AlphaFoldDB" id="A0ABD2ZFS8"/>
<dbReference type="Proteomes" id="UP001630127">
    <property type="component" value="Unassembled WGS sequence"/>
</dbReference>
<proteinExistence type="predicted"/>
<feature type="region of interest" description="Disordered" evidence="1">
    <location>
        <begin position="123"/>
        <end position="143"/>
    </location>
</feature>
<gene>
    <name evidence="2" type="ORF">ACH5RR_023460</name>
</gene>
<name>A0ABD2ZFS8_9GENT</name>
<keyword evidence="3" id="KW-1185">Reference proteome</keyword>
<accession>A0ABD2ZFS8</accession>
<organism evidence="2 3">
    <name type="scientific">Cinchona calisaya</name>
    <dbReference type="NCBI Taxonomy" id="153742"/>
    <lineage>
        <taxon>Eukaryota</taxon>
        <taxon>Viridiplantae</taxon>
        <taxon>Streptophyta</taxon>
        <taxon>Embryophyta</taxon>
        <taxon>Tracheophyta</taxon>
        <taxon>Spermatophyta</taxon>
        <taxon>Magnoliopsida</taxon>
        <taxon>eudicotyledons</taxon>
        <taxon>Gunneridae</taxon>
        <taxon>Pentapetalae</taxon>
        <taxon>asterids</taxon>
        <taxon>lamiids</taxon>
        <taxon>Gentianales</taxon>
        <taxon>Rubiaceae</taxon>
        <taxon>Cinchonoideae</taxon>
        <taxon>Cinchoneae</taxon>
        <taxon>Cinchona</taxon>
    </lineage>
</organism>
<dbReference type="EMBL" id="JBJUIK010000010">
    <property type="protein sequence ID" value="KAL3516558.1"/>
    <property type="molecule type" value="Genomic_DNA"/>
</dbReference>
<protein>
    <submittedName>
        <fullName evidence="2">Uncharacterized protein</fullName>
    </submittedName>
</protein>